<sequence length="179" mass="19660">MPRASGAGDMGIGGERMNDQNRVGQVGVGRTPRLVGKSRPWKCRTRLKREVTQLGELPISGMIAIAPRARHGRRTEGANGPLGHKGRGNSLFRRLPIHSSPSLSRPTTCGVGPKGTDPARREELLGFARRSETSVEVSDDVIDVLESDREANKTGCDTRAQLLFWGELRVRRRRGVDDE</sequence>
<dbReference type="AlphaFoldDB" id="A0A6J7CDP1"/>
<protein>
    <submittedName>
        <fullName evidence="2">Unannotated protein</fullName>
    </submittedName>
</protein>
<feature type="region of interest" description="Disordered" evidence="1">
    <location>
        <begin position="98"/>
        <end position="117"/>
    </location>
</feature>
<feature type="region of interest" description="Disordered" evidence="1">
    <location>
        <begin position="1"/>
        <end position="41"/>
    </location>
</feature>
<organism evidence="2">
    <name type="scientific">freshwater metagenome</name>
    <dbReference type="NCBI Taxonomy" id="449393"/>
    <lineage>
        <taxon>unclassified sequences</taxon>
        <taxon>metagenomes</taxon>
        <taxon>ecological metagenomes</taxon>
    </lineage>
</organism>
<gene>
    <name evidence="2" type="ORF">UFOPK3339_00071</name>
</gene>
<name>A0A6J7CDP1_9ZZZZ</name>
<feature type="region of interest" description="Disordered" evidence="1">
    <location>
        <begin position="70"/>
        <end position="91"/>
    </location>
</feature>
<proteinExistence type="predicted"/>
<accession>A0A6J7CDP1</accession>
<evidence type="ECO:0000256" key="1">
    <source>
        <dbReference type="SAM" id="MobiDB-lite"/>
    </source>
</evidence>
<evidence type="ECO:0000313" key="2">
    <source>
        <dbReference type="EMBL" id="CAB4855621.1"/>
    </source>
</evidence>
<dbReference type="EMBL" id="CAFBLF010000005">
    <property type="protein sequence ID" value="CAB4855621.1"/>
    <property type="molecule type" value="Genomic_DNA"/>
</dbReference>
<reference evidence="2" key="1">
    <citation type="submission" date="2020-05" db="EMBL/GenBank/DDBJ databases">
        <authorList>
            <person name="Chiriac C."/>
            <person name="Salcher M."/>
            <person name="Ghai R."/>
            <person name="Kavagutti S V."/>
        </authorList>
    </citation>
    <scope>NUCLEOTIDE SEQUENCE</scope>
</reference>